<organism evidence="2 3">
    <name type="scientific">Sphaerobolus stellatus (strain SS14)</name>
    <dbReference type="NCBI Taxonomy" id="990650"/>
    <lineage>
        <taxon>Eukaryota</taxon>
        <taxon>Fungi</taxon>
        <taxon>Dikarya</taxon>
        <taxon>Basidiomycota</taxon>
        <taxon>Agaricomycotina</taxon>
        <taxon>Agaricomycetes</taxon>
        <taxon>Phallomycetidae</taxon>
        <taxon>Geastrales</taxon>
        <taxon>Sphaerobolaceae</taxon>
        <taxon>Sphaerobolus</taxon>
    </lineage>
</organism>
<keyword evidence="3" id="KW-1185">Reference proteome</keyword>
<feature type="region of interest" description="Disordered" evidence="1">
    <location>
        <begin position="280"/>
        <end position="303"/>
    </location>
</feature>
<dbReference type="Proteomes" id="UP000054279">
    <property type="component" value="Unassembled WGS sequence"/>
</dbReference>
<dbReference type="HOGENOM" id="CLU_706071_0_0_1"/>
<sequence>MANLSSGTEKQLSKLKLLLEHLPTSLPAPDPATSQYPFVGYEPDPDDVELTGSVVGALNKAFEVIFGFKSRSEGDGIIPIKERGPGICAVVDVLSSAFVKEPFNALLNKWVEDLTLAANKIYNQEGVHVPTSDTASMVGKRLREESEDDKNTMEAKNDENDEEDLDGINVADLVHISNPLRAKVKKGRPVNADLVKLTILFKDPKIEKYFYRCVGEGCHLFRKGRPQRDRVLKHATSCIFLKEDLKDLANDMALENAPGNEVSDEHSRLKGHGLFETLVSENDEPANKKQKSANGPKQQTLEQSVAKVSQENLQKSLELIFVKLICVHGMVPTLIDVDPWKDMLKLLNPKAPIVSSDTVQEKLI</sequence>
<evidence type="ECO:0000313" key="3">
    <source>
        <dbReference type="Proteomes" id="UP000054279"/>
    </source>
</evidence>
<feature type="compositionally biased region" description="Basic and acidic residues" evidence="1">
    <location>
        <begin position="141"/>
        <end position="158"/>
    </location>
</feature>
<name>A0A0C9VEV9_SPHS4</name>
<dbReference type="AlphaFoldDB" id="A0A0C9VEV9"/>
<feature type="compositionally biased region" description="Polar residues" evidence="1">
    <location>
        <begin position="292"/>
        <end position="303"/>
    </location>
</feature>
<proteinExistence type="predicted"/>
<dbReference type="EMBL" id="KN837183">
    <property type="protein sequence ID" value="KIJ35941.1"/>
    <property type="molecule type" value="Genomic_DNA"/>
</dbReference>
<reference evidence="2 3" key="1">
    <citation type="submission" date="2014-06" db="EMBL/GenBank/DDBJ databases">
        <title>Evolutionary Origins and Diversification of the Mycorrhizal Mutualists.</title>
        <authorList>
            <consortium name="DOE Joint Genome Institute"/>
            <consortium name="Mycorrhizal Genomics Consortium"/>
            <person name="Kohler A."/>
            <person name="Kuo A."/>
            <person name="Nagy L.G."/>
            <person name="Floudas D."/>
            <person name="Copeland A."/>
            <person name="Barry K.W."/>
            <person name="Cichocki N."/>
            <person name="Veneault-Fourrey C."/>
            <person name="LaButti K."/>
            <person name="Lindquist E.A."/>
            <person name="Lipzen A."/>
            <person name="Lundell T."/>
            <person name="Morin E."/>
            <person name="Murat C."/>
            <person name="Riley R."/>
            <person name="Ohm R."/>
            <person name="Sun H."/>
            <person name="Tunlid A."/>
            <person name="Henrissat B."/>
            <person name="Grigoriev I.V."/>
            <person name="Hibbett D.S."/>
            <person name="Martin F."/>
        </authorList>
    </citation>
    <scope>NUCLEOTIDE SEQUENCE [LARGE SCALE GENOMIC DNA]</scope>
    <source>
        <strain evidence="2 3">SS14</strain>
    </source>
</reference>
<feature type="region of interest" description="Disordered" evidence="1">
    <location>
        <begin position="133"/>
        <end position="161"/>
    </location>
</feature>
<gene>
    <name evidence="2" type="ORF">M422DRAFT_261695</name>
</gene>
<evidence type="ECO:0000313" key="2">
    <source>
        <dbReference type="EMBL" id="KIJ35941.1"/>
    </source>
</evidence>
<accession>A0A0C9VEV9</accession>
<protein>
    <submittedName>
        <fullName evidence="2">Uncharacterized protein</fullName>
    </submittedName>
</protein>
<feature type="non-terminal residue" evidence="2">
    <location>
        <position position="364"/>
    </location>
</feature>
<dbReference type="OrthoDB" id="3070403at2759"/>
<evidence type="ECO:0000256" key="1">
    <source>
        <dbReference type="SAM" id="MobiDB-lite"/>
    </source>
</evidence>